<feature type="region of interest" description="Disordered" evidence="1">
    <location>
        <begin position="1"/>
        <end position="43"/>
    </location>
</feature>
<accession>A0AAV4U904</accession>
<evidence type="ECO:0000313" key="3">
    <source>
        <dbReference type="Proteomes" id="UP001054945"/>
    </source>
</evidence>
<evidence type="ECO:0000313" key="2">
    <source>
        <dbReference type="EMBL" id="GIY54212.1"/>
    </source>
</evidence>
<sequence>MYHPKGRHNAPVEKTPPDSAPNPKANRERGLIMSPEEEAKKGPLSLAANTKTQEALLTIPSNVVSLFEDASPSCRHHRNSTATVTRYVCTKKGIPPGKVWTLLDFLSLFLSLEVLEGAFWDYITVHNNRL</sequence>
<comment type="caution">
    <text evidence="2">The sequence shown here is derived from an EMBL/GenBank/DDBJ whole genome shotgun (WGS) entry which is preliminary data.</text>
</comment>
<gene>
    <name evidence="2" type="ORF">CEXT_502251</name>
</gene>
<evidence type="ECO:0000256" key="1">
    <source>
        <dbReference type="SAM" id="MobiDB-lite"/>
    </source>
</evidence>
<organism evidence="2 3">
    <name type="scientific">Caerostris extrusa</name>
    <name type="common">Bark spider</name>
    <name type="synonym">Caerostris bankana</name>
    <dbReference type="NCBI Taxonomy" id="172846"/>
    <lineage>
        <taxon>Eukaryota</taxon>
        <taxon>Metazoa</taxon>
        <taxon>Ecdysozoa</taxon>
        <taxon>Arthropoda</taxon>
        <taxon>Chelicerata</taxon>
        <taxon>Arachnida</taxon>
        <taxon>Araneae</taxon>
        <taxon>Araneomorphae</taxon>
        <taxon>Entelegynae</taxon>
        <taxon>Araneoidea</taxon>
        <taxon>Araneidae</taxon>
        <taxon>Caerostris</taxon>
    </lineage>
</organism>
<protein>
    <submittedName>
        <fullName evidence="2">Uncharacterized protein</fullName>
    </submittedName>
</protein>
<dbReference type="AlphaFoldDB" id="A0AAV4U904"/>
<keyword evidence="3" id="KW-1185">Reference proteome</keyword>
<reference evidence="2 3" key="1">
    <citation type="submission" date="2021-06" db="EMBL/GenBank/DDBJ databases">
        <title>Caerostris extrusa draft genome.</title>
        <authorList>
            <person name="Kono N."/>
            <person name="Arakawa K."/>
        </authorList>
    </citation>
    <scope>NUCLEOTIDE SEQUENCE [LARGE SCALE GENOMIC DNA]</scope>
</reference>
<dbReference type="EMBL" id="BPLR01012482">
    <property type="protein sequence ID" value="GIY54212.1"/>
    <property type="molecule type" value="Genomic_DNA"/>
</dbReference>
<dbReference type="Proteomes" id="UP001054945">
    <property type="component" value="Unassembled WGS sequence"/>
</dbReference>
<name>A0AAV4U904_CAEEX</name>
<proteinExistence type="predicted"/>